<protein>
    <recommendedName>
        <fullName evidence="11">Probable nicotinate-nucleotide pyrophosphorylase [carboxylating]</fullName>
        <ecNumber evidence="5">2.4.2.19</ecNumber>
    </recommendedName>
    <alternativeName>
        <fullName evidence="9">Quinolinate phosphoribosyltransferase [decarboxylating]</fullName>
    </alternativeName>
</protein>
<name>A0A517SCX3_9PLAN</name>
<feature type="binding site" evidence="13">
    <location>
        <position position="105"/>
    </location>
    <ligand>
        <name>substrate</name>
    </ligand>
</feature>
<feature type="binding site" evidence="13">
    <location>
        <begin position="255"/>
        <end position="257"/>
    </location>
    <ligand>
        <name>substrate</name>
    </ligand>
</feature>
<feature type="binding site" evidence="13">
    <location>
        <begin position="276"/>
        <end position="278"/>
    </location>
    <ligand>
        <name>substrate</name>
    </ligand>
</feature>
<feature type="domain" description="Quinolinate phosphoribosyl transferase N-terminal" evidence="15">
    <location>
        <begin position="30"/>
        <end position="115"/>
    </location>
</feature>
<dbReference type="FunFam" id="3.90.1170.20:FF:000001">
    <property type="entry name" value="Nicotinate-nucleotide diphosphorylase (Carboxylating)"/>
    <property type="match status" value="1"/>
</dbReference>
<comment type="catalytic activity">
    <reaction evidence="10">
        <text>nicotinate beta-D-ribonucleotide + CO2 + diphosphate = quinolinate + 5-phospho-alpha-D-ribose 1-diphosphate + 2 H(+)</text>
        <dbReference type="Rhea" id="RHEA:12733"/>
        <dbReference type="ChEBI" id="CHEBI:15378"/>
        <dbReference type="ChEBI" id="CHEBI:16526"/>
        <dbReference type="ChEBI" id="CHEBI:29959"/>
        <dbReference type="ChEBI" id="CHEBI:33019"/>
        <dbReference type="ChEBI" id="CHEBI:57502"/>
        <dbReference type="ChEBI" id="CHEBI:58017"/>
        <dbReference type="EC" id="2.4.2.19"/>
    </reaction>
</comment>
<feature type="binding site" evidence="13">
    <location>
        <begin position="138"/>
        <end position="140"/>
    </location>
    <ligand>
        <name>substrate</name>
    </ligand>
</feature>
<feature type="binding site" evidence="13">
    <location>
        <position position="162"/>
    </location>
    <ligand>
        <name>substrate</name>
    </ligand>
</feature>
<dbReference type="InterPro" id="IPR027277">
    <property type="entry name" value="NadC/ModD"/>
</dbReference>
<dbReference type="KEGG" id="ccos:Pan44_20070"/>
<dbReference type="Gene3D" id="3.90.1170.20">
    <property type="entry name" value="Quinolinate phosphoribosyl transferase, N-terminal domain"/>
    <property type="match status" value="1"/>
</dbReference>
<keyword evidence="7 12" id="KW-0328">Glycosyltransferase</keyword>
<proteinExistence type="inferred from homology"/>
<evidence type="ECO:0000256" key="5">
    <source>
        <dbReference type="ARBA" id="ARBA00011944"/>
    </source>
</evidence>
<evidence type="ECO:0000256" key="1">
    <source>
        <dbReference type="ARBA" id="ARBA00003237"/>
    </source>
</evidence>
<dbReference type="InParanoid" id="A0A517SCX3"/>
<evidence type="ECO:0000313" key="17">
    <source>
        <dbReference type="Proteomes" id="UP000315700"/>
    </source>
</evidence>
<keyword evidence="8 12" id="KW-0808">Transferase</keyword>
<evidence type="ECO:0000259" key="15">
    <source>
        <dbReference type="Pfam" id="PF02749"/>
    </source>
</evidence>
<dbReference type="EMBL" id="CP036271">
    <property type="protein sequence ID" value="QDT53980.1"/>
    <property type="molecule type" value="Genomic_DNA"/>
</dbReference>
<feature type="binding site" evidence="13">
    <location>
        <position position="229"/>
    </location>
    <ligand>
        <name>substrate</name>
    </ligand>
</feature>
<evidence type="ECO:0000256" key="3">
    <source>
        <dbReference type="ARBA" id="ARBA00009400"/>
    </source>
</evidence>
<dbReference type="NCBIfam" id="TIGR00078">
    <property type="entry name" value="nadC"/>
    <property type="match status" value="1"/>
</dbReference>
<dbReference type="PIRSF" id="PIRSF006250">
    <property type="entry name" value="NadC_ModD"/>
    <property type="match status" value="1"/>
</dbReference>
<evidence type="ECO:0000256" key="7">
    <source>
        <dbReference type="ARBA" id="ARBA00022676"/>
    </source>
</evidence>
<evidence type="ECO:0000256" key="8">
    <source>
        <dbReference type="ARBA" id="ARBA00022679"/>
    </source>
</evidence>
<feature type="binding site" evidence="13">
    <location>
        <position position="208"/>
    </location>
    <ligand>
        <name>substrate</name>
    </ligand>
</feature>
<comment type="similarity">
    <text evidence="3 12">Belongs to the NadC/ModD family.</text>
</comment>
<evidence type="ECO:0000256" key="4">
    <source>
        <dbReference type="ARBA" id="ARBA00011218"/>
    </source>
</evidence>
<evidence type="ECO:0000256" key="11">
    <source>
        <dbReference type="ARBA" id="ARBA00069173"/>
    </source>
</evidence>
<evidence type="ECO:0000313" key="16">
    <source>
        <dbReference type="EMBL" id="QDT53980.1"/>
    </source>
</evidence>
<dbReference type="FunFam" id="3.20.20.70:FF:000030">
    <property type="entry name" value="Nicotinate-nucleotide pyrophosphorylase, carboxylating"/>
    <property type="match status" value="1"/>
</dbReference>
<dbReference type="AlphaFoldDB" id="A0A517SCX3"/>
<comment type="pathway">
    <text evidence="2">Cofactor biosynthesis; NAD(+) biosynthesis; nicotinate D-ribonucleotide from quinolinate: step 1/1.</text>
</comment>
<accession>A0A517SCX3</accession>
<gene>
    <name evidence="16" type="primary">nadC</name>
    <name evidence="16" type="ORF">Pan44_20070</name>
</gene>
<sequence>MSPVFDESERRAALELIHLALNEDLADRGDLTTAAIIPPSAQGAVSIVARRPGIVSGLPIVPLVFQKVDPQVRVELQVADGDRVDRGTVTAVLTGSTRSLLIGERTALNFLTHLSGVASLTRKFVDLAHGTRAKILDTRKTLPGWRALEKYAVRCGGGVNHRMGLYDGVLIKDNHLAAWIGLEDRPTLREAVTRARTTSPAGVTIEVEVDSLAQLQDVLQAAPDIVLLDNMPPDMMREAIALRDQQAPQVRLEASGSVTLDSVAAIAATGVDRISIGALTHSAPALDLAFDWGALA</sequence>
<dbReference type="FunCoup" id="A0A517SCX3">
    <property type="interactions" value="523"/>
</dbReference>
<keyword evidence="17" id="KW-1185">Reference proteome</keyword>
<dbReference type="InterPro" id="IPR036068">
    <property type="entry name" value="Nicotinate_pribotase-like_C"/>
</dbReference>
<dbReference type="GO" id="GO:0034213">
    <property type="term" value="P:quinolinate catabolic process"/>
    <property type="evidence" value="ECO:0007669"/>
    <property type="project" value="TreeGrafter"/>
</dbReference>
<dbReference type="InterPro" id="IPR013785">
    <property type="entry name" value="Aldolase_TIM"/>
</dbReference>
<evidence type="ECO:0000256" key="9">
    <source>
        <dbReference type="ARBA" id="ARBA00033102"/>
    </source>
</evidence>
<dbReference type="EC" id="2.4.2.19" evidence="5"/>
<dbReference type="SUPFAM" id="SSF51690">
    <property type="entry name" value="Nicotinate/Quinolinate PRTase C-terminal domain-like"/>
    <property type="match status" value="1"/>
</dbReference>
<dbReference type="InterPro" id="IPR022412">
    <property type="entry name" value="Quinolinate_PRibosylTrfase_N"/>
</dbReference>
<evidence type="ECO:0000256" key="13">
    <source>
        <dbReference type="PIRSR" id="PIRSR006250-1"/>
    </source>
</evidence>
<evidence type="ECO:0000256" key="2">
    <source>
        <dbReference type="ARBA" id="ARBA00004893"/>
    </source>
</evidence>
<evidence type="ECO:0000256" key="12">
    <source>
        <dbReference type="PIRNR" id="PIRNR006250"/>
    </source>
</evidence>
<dbReference type="GO" id="GO:0005737">
    <property type="term" value="C:cytoplasm"/>
    <property type="evidence" value="ECO:0007669"/>
    <property type="project" value="TreeGrafter"/>
</dbReference>
<dbReference type="CDD" id="cd01572">
    <property type="entry name" value="QPRTase"/>
    <property type="match status" value="1"/>
</dbReference>
<comment type="function">
    <text evidence="1">Involved in the catabolism of quinolinic acid (QA).</text>
</comment>
<dbReference type="UniPathway" id="UPA00253">
    <property type="reaction ID" value="UER00331"/>
</dbReference>
<dbReference type="SUPFAM" id="SSF54675">
    <property type="entry name" value="Nicotinate/Quinolinate PRTase N-terminal domain-like"/>
    <property type="match status" value="1"/>
</dbReference>
<feature type="domain" description="Quinolinate phosphoribosyl transferase C-terminal" evidence="14">
    <location>
        <begin position="117"/>
        <end position="290"/>
    </location>
</feature>
<dbReference type="InterPro" id="IPR004393">
    <property type="entry name" value="NadC"/>
</dbReference>
<dbReference type="PANTHER" id="PTHR32179">
    <property type="entry name" value="NICOTINATE-NUCLEOTIDE PYROPHOSPHORYLASE [CARBOXYLATING]"/>
    <property type="match status" value="1"/>
</dbReference>
<keyword evidence="6" id="KW-0662">Pyridine nucleotide biosynthesis</keyword>
<reference evidence="16 17" key="1">
    <citation type="submission" date="2019-02" db="EMBL/GenBank/DDBJ databases">
        <title>Deep-cultivation of Planctomycetes and their phenomic and genomic characterization uncovers novel biology.</title>
        <authorList>
            <person name="Wiegand S."/>
            <person name="Jogler M."/>
            <person name="Boedeker C."/>
            <person name="Pinto D."/>
            <person name="Vollmers J."/>
            <person name="Rivas-Marin E."/>
            <person name="Kohn T."/>
            <person name="Peeters S.H."/>
            <person name="Heuer A."/>
            <person name="Rast P."/>
            <person name="Oberbeckmann S."/>
            <person name="Bunk B."/>
            <person name="Jeske O."/>
            <person name="Meyerdierks A."/>
            <person name="Storesund J.E."/>
            <person name="Kallscheuer N."/>
            <person name="Luecker S."/>
            <person name="Lage O.M."/>
            <person name="Pohl T."/>
            <person name="Merkel B.J."/>
            <person name="Hornburger P."/>
            <person name="Mueller R.-W."/>
            <person name="Bruemmer F."/>
            <person name="Labrenz M."/>
            <person name="Spormann A.M."/>
            <person name="Op den Camp H."/>
            <person name="Overmann J."/>
            <person name="Amann R."/>
            <person name="Jetten M.S.M."/>
            <person name="Mascher T."/>
            <person name="Medema M.H."/>
            <person name="Devos D.P."/>
            <person name="Kaster A.-K."/>
            <person name="Ovreas L."/>
            <person name="Rohde M."/>
            <person name="Galperin M.Y."/>
            <person name="Jogler C."/>
        </authorList>
    </citation>
    <scope>NUCLEOTIDE SEQUENCE [LARGE SCALE GENOMIC DNA]</scope>
    <source>
        <strain evidence="16 17">Pan44</strain>
    </source>
</reference>
<organism evidence="16 17">
    <name type="scientific">Caulifigura coniformis</name>
    <dbReference type="NCBI Taxonomy" id="2527983"/>
    <lineage>
        <taxon>Bacteria</taxon>
        <taxon>Pseudomonadati</taxon>
        <taxon>Planctomycetota</taxon>
        <taxon>Planctomycetia</taxon>
        <taxon>Planctomycetales</taxon>
        <taxon>Planctomycetaceae</taxon>
        <taxon>Caulifigura</taxon>
    </lineage>
</organism>
<dbReference type="Gene3D" id="3.20.20.70">
    <property type="entry name" value="Aldolase class I"/>
    <property type="match status" value="1"/>
</dbReference>
<dbReference type="InterPro" id="IPR037128">
    <property type="entry name" value="Quinolinate_PRibosylTase_N_sf"/>
</dbReference>
<dbReference type="Pfam" id="PF02749">
    <property type="entry name" value="QRPTase_N"/>
    <property type="match status" value="1"/>
</dbReference>
<evidence type="ECO:0000256" key="10">
    <source>
        <dbReference type="ARBA" id="ARBA00047445"/>
    </source>
</evidence>
<comment type="subunit">
    <text evidence="4">Hexamer formed by 3 homodimers.</text>
</comment>
<dbReference type="RefSeq" id="WP_145029638.1">
    <property type="nucleotide sequence ID" value="NZ_CP036271.1"/>
</dbReference>
<dbReference type="PANTHER" id="PTHR32179:SF3">
    <property type="entry name" value="NICOTINATE-NUCLEOTIDE PYROPHOSPHORYLASE [CARBOXYLATING]"/>
    <property type="match status" value="1"/>
</dbReference>
<evidence type="ECO:0000259" key="14">
    <source>
        <dbReference type="Pfam" id="PF01729"/>
    </source>
</evidence>
<dbReference type="Proteomes" id="UP000315700">
    <property type="component" value="Chromosome"/>
</dbReference>
<evidence type="ECO:0000256" key="6">
    <source>
        <dbReference type="ARBA" id="ARBA00022642"/>
    </source>
</evidence>
<dbReference type="Pfam" id="PF01729">
    <property type="entry name" value="QRPTase_C"/>
    <property type="match status" value="1"/>
</dbReference>
<feature type="binding site" evidence="13">
    <location>
        <position position="172"/>
    </location>
    <ligand>
        <name>substrate</name>
    </ligand>
</feature>
<dbReference type="OrthoDB" id="9782546at2"/>
<dbReference type="InterPro" id="IPR002638">
    <property type="entry name" value="Quinolinate_PRibosylTrfase_C"/>
</dbReference>
<dbReference type="GO" id="GO:0009435">
    <property type="term" value="P:NAD+ biosynthetic process"/>
    <property type="evidence" value="ECO:0007669"/>
    <property type="project" value="UniProtKB-UniPathway"/>
</dbReference>
<dbReference type="GO" id="GO:0004514">
    <property type="term" value="F:nicotinate-nucleotide diphosphorylase (carboxylating) activity"/>
    <property type="evidence" value="ECO:0007669"/>
    <property type="project" value="UniProtKB-EC"/>
</dbReference>